<dbReference type="PANTHER" id="PTHR10638">
    <property type="entry name" value="COPPER AMINE OXIDASE"/>
    <property type="match status" value="1"/>
</dbReference>
<keyword evidence="4 9" id="KW-0479">Metal-binding</keyword>
<dbReference type="AlphaFoldDB" id="A0AAQ3MYU7"/>
<keyword evidence="8" id="KW-1015">Disulfide bond</keyword>
<dbReference type="Gene3D" id="2.70.98.20">
    <property type="entry name" value="Copper amine oxidase, catalytic domain"/>
    <property type="match status" value="1"/>
</dbReference>
<comment type="subunit">
    <text evidence="3">Homodimer.</text>
</comment>
<proteinExistence type="inferred from homology"/>
<feature type="domain" description="Copper amine oxidase catalytic" evidence="11">
    <location>
        <begin position="281"/>
        <end position="418"/>
    </location>
</feature>
<keyword evidence="6 9" id="KW-0560">Oxidoreductase</keyword>
<dbReference type="EMBL" id="CP144693">
    <property type="protein sequence ID" value="WVY99653.1"/>
    <property type="molecule type" value="Genomic_DNA"/>
</dbReference>
<comment type="cofactor">
    <cofactor evidence="1">
        <name>Cu cation</name>
        <dbReference type="ChEBI" id="CHEBI:23378"/>
    </cofactor>
</comment>
<dbReference type="InterPro" id="IPR000269">
    <property type="entry name" value="Cu_amine_oxidase"/>
</dbReference>
<dbReference type="InterPro" id="IPR015798">
    <property type="entry name" value="Cu_amine_oxidase_C"/>
</dbReference>
<dbReference type="GO" id="GO:0009308">
    <property type="term" value="P:amine metabolic process"/>
    <property type="evidence" value="ECO:0007669"/>
    <property type="project" value="UniProtKB-UniRule"/>
</dbReference>
<evidence type="ECO:0000256" key="9">
    <source>
        <dbReference type="RuleBase" id="RU000672"/>
    </source>
</evidence>
<dbReference type="Pfam" id="PF01179">
    <property type="entry name" value="Cu_amine_oxid"/>
    <property type="match status" value="1"/>
</dbReference>
<dbReference type="Pfam" id="PF02727">
    <property type="entry name" value="Cu_amine_oxidN2"/>
    <property type="match status" value="1"/>
</dbReference>
<comment type="cofactor">
    <cofactor evidence="9">
        <name>Cu cation</name>
        <dbReference type="ChEBI" id="CHEBI:23378"/>
    </cofactor>
    <text evidence="9">Contains 1 topaquinone per subunit.</text>
</comment>
<dbReference type="GO" id="GO:0008131">
    <property type="term" value="F:primary methylamine oxidase activity"/>
    <property type="evidence" value="ECO:0007669"/>
    <property type="project" value="InterPro"/>
</dbReference>
<evidence type="ECO:0000256" key="3">
    <source>
        <dbReference type="ARBA" id="ARBA00011738"/>
    </source>
</evidence>
<feature type="domain" description="Copper amine oxidase N3-terminal" evidence="13">
    <location>
        <begin position="155"/>
        <end position="254"/>
    </location>
</feature>
<feature type="chain" id="PRO_5042998168" description="Amine oxidase" evidence="10">
    <location>
        <begin position="26"/>
        <end position="433"/>
    </location>
</feature>
<dbReference type="GO" id="GO:0005507">
    <property type="term" value="F:copper ion binding"/>
    <property type="evidence" value="ECO:0007669"/>
    <property type="project" value="InterPro"/>
</dbReference>
<dbReference type="Proteomes" id="UP001374535">
    <property type="component" value="Chromosome 8"/>
</dbReference>
<evidence type="ECO:0000256" key="4">
    <source>
        <dbReference type="ARBA" id="ARBA00022723"/>
    </source>
</evidence>
<keyword evidence="15" id="KW-1185">Reference proteome</keyword>
<dbReference type="InterPro" id="IPR015802">
    <property type="entry name" value="Cu_amine_oxidase_N3"/>
</dbReference>
<gene>
    <name evidence="14" type="ORF">V8G54_025723</name>
</gene>
<evidence type="ECO:0000256" key="5">
    <source>
        <dbReference type="ARBA" id="ARBA00022772"/>
    </source>
</evidence>
<accession>A0AAQ3MYU7</accession>
<evidence type="ECO:0000259" key="11">
    <source>
        <dbReference type="Pfam" id="PF01179"/>
    </source>
</evidence>
<feature type="signal peptide" evidence="10">
    <location>
        <begin position="1"/>
        <end position="25"/>
    </location>
</feature>
<keyword evidence="10" id="KW-0732">Signal</keyword>
<comment type="similarity">
    <text evidence="2 9">Belongs to the copper/topaquinone oxidase family.</text>
</comment>
<dbReference type="EC" id="1.4.3.-" evidence="9"/>
<evidence type="ECO:0000259" key="12">
    <source>
        <dbReference type="Pfam" id="PF02727"/>
    </source>
</evidence>
<dbReference type="FunFam" id="3.10.450.40:FF:000005">
    <property type="entry name" value="Amine oxidase"/>
    <property type="match status" value="1"/>
</dbReference>
<organism evidence="14 15">
    <name type="scientific">Vigna mungo</name>
    <name type="common">Black gram</name>
    <name type="synonym">Phaseolus mungo</name>
    <dbReference type="NCBI Taxonomy" id="3915"/>
    <lineage>
        <taxon>Eukaryota</taxon>
        <taxon>Viridiplantae</taxon>
        <taxon>Streptophyta</taxon>
        <taxon>Embryophyta</taxon>
        <taxon>Tracheophyta</taxon>
        <taxon>Spermatophyta</taxon>
        <taxon>Magnoliopsida</taxon>
        <taxon>eudicotyledons</taxon>
        <taxon>Gunneridae</taxon>
        <taxon>Pentapetalae</taxon>
        <taxon>rosids</taxon>
        <taxon>fabids</taxon>
        <taxon>Fabales</taxon>
        <taxon>Fabaceae</taxon>
        <taxon>Papilionoideae</taxon>
        <taxon>50 kb inversion clade</taxon>
        <taxon>NPAAA clade</taxon>
        <taxon>indigoferoid/millettioid clade</taxon>
        <taxon>Phaseoleae</taxon>
        <taxon>Vigna</taxon>
    </lineage>
</organism>
<evidence type="ECO:0000256" key="8">
    <source>
        <dbReference type="ARBA" id="ARBA00023157"/>
    </source>
</evidence>
<comment type="PTM">
    <text evidence="9">Topaquinone (TPQ) is generated by copper-dependent autoxidation of a specific tyrosyl residue.</text>
</comment>
<reference evidence="14 15" key="1">
    <citation type="journal article" date="2023" name="Life. Sci Alliance">
        <title>Evolutionary insights into 3D genome organization and epigenetic landscape of Vigna mungo.</title>
        <authorList>
            <person name="Junaid A."/>
            <person name="Singh B."/>
            <person name="Bhatia S."/>
        </authorList>
    </citation>
    <scope>NUCLEOTIDE SEQUENCE [LARGE SCALE GENOMIC DNA]</scope>
    <source>
        <strain evidence="14">Urdbean</strain>
    </source>
</reference>
<keyword evidence="5 9" id="KW-0801">TPQ</keyword>
<evidence type="ECO:0000256" key="10">
    <source>
        <dbReference type="SAM" id="SignalP"/>
    </source>
</evidence>
<dbReference type="InterPro" id="IPR015800">
    <property type="entry name" value="Cu_amine_oxidase_N2"/>
</dbReference>
<dbReference type="Gene3D" id="3.10.450.40">
    <property type="match status" value="2"/>
</dbReference>
<evidence type="ECO:0000313" key="14">
    <source>
        <dbReference type="EMBL" id="WVY99653.1"/>
    </source>
</evidence>
<sequence length="433" mass="48930">MGAKSSWRFMLLSMGMALLLLLTWLHLPSLPNCNLYSRWCTSKSCFYSSSPTYHHLQSETPQHPLDPLTIQEFNKIRTILSSVPLFNFSSTYTLNSIVLQEPDKELVLKWKKGDPPFPRKASVVAVLKRVSHLLTVDLQTGHITSHETSMVSGYPMVTLEDLFGVLKAALRCAEFNNSFTKRGVNLADLVCLPVSSGWYGKPEEENRRLIKVQCYSKEGTVNFYMKPIEGVTALVDMDRKEVLAISDDGQNIPVANGSNTDYRYSIQKLNGELRLLNPISLEQPEGPSFTVDGHLVKWANWEFHLRPDPRAGIIISQVKVRDPDTSILRNVMYKGFVSELFVPYMDPTEGWYFKTYMDAGEYGLQAMPLNPLNDCPRNAYYMDGVFASSDGTPYLQPNMICIFESYAGDIAWRHAECPVTGLKVSISLMQTSY</sequence>
<dbReference type="InterPro" id="IPR036460">
    <property type="entry name" value="Cu_amine_oxidase_C_sf"/>
</dbReference>
<dbReference type="PANTHER" id="PTHR10638:SF41">
    <property type="entry name" value="AMINE OXIDASE"/>
    <property type="match status" value="1"/>
</dbReference>
<dbReference type="Pfam" id="PF02728">
    <property type="entry name" value="Cu_amine_oxidN3"/>
    <property type="match status" value="1"/>
</dbReference>
<dbReference type="GO" id="GO:0048038">
    <property type="term" value="F:quinone binding"/>
    <property type="evidence" value="ECO:0007669"/>
    <property type="project" value="InterPro"/>
</dbReference>
<keyword evidence="7 9" id="KW-0186">Copper</keyword>
<protein>
    <recommendedName>
        <fullName evidence="9">Amine oxidase</fullName>
        <ecNumber evidence="9">1.4.3.-</ecNumber>
    </recommendedName>
</protein>
<evidence type="ECO:0000256" key="1">
    <source>
        <dbReference type="ARBA" id="ARBA00001935"/>
    </source>
</evidence>
<dbReference type="InterPro" id="IPR016182">
    <property type="entry name" value="Cu_amine_oxidase_N-reg"/>
</dbReference>
<evidence type="ECO:0000259" key="13">
    <source>
        <dbReference type="Pfam" id="PF02728"/>
    </source>
</evidence>
<dbReference type="SUPFAM" id="SSF54416">
    <property type="entry name" value="Amine oxidase N-terminal region"/>
    <property type="match status" value="2"/>
</dbReference>
<evidence type="ECO:0000256" key="7">
    <source>
        <dbReference type="ARBA" id="ARBA00023008"/>
    </source>
</evidence>
<evidence type="ECO:0000256" key="6">
    <source>
        <dbReference type="ARBA" id="ARBA00023002"/>
    </source>
</evidence>
<dbReference type="SUPFAM" id="SSF49998">
    <property type="entry name" value="Amine oxidase catalytic domain"/>
    <property type="match status" value="1"/>
</dbReference>
<evidence type="ECO:0000256" key="2">
    <source>
        <dbReference type="ARBA" id="ARBA00007983"/>
    </source>
</evidence>
<feature type="domain" description="Copper amine oxidase N2-terminal" evidence="12">
    <location>
        <begin position="63"/>
        <end position="146"/>
    </location>
</feature>
<name>A0AAQ3MYU7_VIGMU</name>
<evidence type="ECO:0000313" key="15">
    <source>
        <dbReference type="Proteomes" id="UP001374535"/>
    </source>
</evidence>